<reference evidence="2" key="1">
    <citation type="journal article" date="2022" name="Mol. Ecol. Resour.">
        <title>The genomes of chicory, endive, great burdock and yacon provide insights into Asteraceae palaeo-polyploidization history and plant inulin production.</title>
        <authorList>
            <person name="Fan W."/>
            <person name="Wang S."/>
            <person name="Wang H."/>
            <person name="Wang A."/>
            <person name="Jiang F."/>
            <person name="Liu H."/>
            <person name="Zhao H."/>
            <person name="Xu D."/>
            <person name="Zhang Y."/>
        </authorList>
    </citation>
    <scope>NUCLEOTIDE SEQUENCE [LARGE SCALE GENOMIC DNA]</scope>
    <source>
        <strain evidence="2">cv. Yunnan</strain>
    </source>
</reference>
<comment type="caution">
    <text evidence="1">The sequence shown here is derived from an EMBL/GenBank/DDBJ whole genome shotgun (WGS) entry which is preliminary data.</text>
</comment>
<protein>
    <submittedName>
        <fullName evidence="1">Uncharacterized protein</fullName>
    </submittedName>
</protein>
<dbReference type="EMBL" id="CM042024">
    <property type="protein sequence ID" value="KAI3811700.1"/>
    <property type="molecule type" value="Genomic_DNA"/>
</dbReference>
<sequence>MGAPSGVPFPIFHHHFIQNTVISFLERENIGLCVCVSSRSTGFLSSNPEDSVVLQWRTRRPAFYSSIEASSVIVFNSFKVQAPRKVKSAEKTFVEKGT</sequence>
<organism evidence="1 2">
    <name type="scientific">Smallanthus sonchifolius</name>
    <dbReference type="NCBI Taxonomy" id="185202"/>
    <lineage>
        <taxon>Eukaryota</taxon>
        <taxon>Viridiplantae</taxon>
        <taxon>Streptophyta</taxon>
        <taxon>Embryophyta</taxon>
        <taxon>Tracheophyta</taxon>
        <taxon>Spermatophyta</taxon>
        <taxon>Magnoliopsida</taxon>
        <taxon>eudicotyledons</taxon>
        <taxon>Gunneridae</taxon>
        <taxon>Pentapetalae</taxon>
        <taxon>asterids</taxon>
        <taxon>campanulids</taxon>
        <taxon>Asterales</taxon>
        <taxon>Asteraceae</taxon>
        <taxon>Asteroideae</taxon>
        <taxon>Heliantheae alliance</taxon>
        <taxon>Millerieae</taxon>
        <taxon>Smallanthus</taxon>
    </lineage>
</organism>
<proteinExistence type="predicted"/>
<name>A0ACB9IWG9_9ASTR</name>
<gene>
    <name evidence="1" type="ORF">L1987_21429</name>
</gene>
<dbReference type="Proteomes" id="UP001056120">
    <property type="component" value="Linkage Group LG07"/>
</dbReference>
<evidence type="ECO:0000313" key="2">
    <source>
        <dbReference type="Proteomes" id="UP001056120"/>
    </source>
</evidence>
<evidence type="ECO:0000313" key="1">
    <source>
        <dbReference type="EMBL" id="KAI3811700.1"/>
    </source>
</evidence>
<accession>A0ACB9IWG9</accession>
<keyword evidence="2" id="KW-1185">Reference proteome</keyword>
<reference evidence="1 2" key="2">
    <citation type="journal article" date="2022" name="Mol. Ecol. Resour.">
        <title>The genomes of chicory, endive, great burdock and yacon provide insights into Asteraceae paleo-polyploidization history and plant inulin production.</title>
        <authorList>
            <person name="Fan W."/>
            <person name="Wang S."/>
            <person name="Wang H."/>
            <person name="Wang A."/>
            <person name="Jiang F."/>
            <person name="Liu H."/>
            <person name="Zhao H."/>
            <person name="Xu D."/>
            <person name="Zhang Y."/>
        </authorList>
    </citation>
    <scope>NUCLEOTIDE SEQUENCE [LARGE SCALE GENOMIC DNA]</scope>
    <source>
        <strain evidence="2">cv. Yunnan</strain>
        <tissue evidence="1">Leaves</tissue>
    </source>
</reference>